<feature type="transmembrane region" description="Helical" evidence="1">
    <location>
        <begin position="20"/>
        <end position="37"/>
    </location>
</feature>
<evidence type="ECO:0008006" key="4">
    <source>
        <dbReference type="Google" id="ProtNLM"/>
    </source>
</evidence>
<dbReference type="GeneID" id="54365474"/>
<reference evidence="3" key="3">
    <citation type="submission" date="2025-08" db="UniProtKB">
        <authorList>
            <consortium name="RefSeq"/>
        </authorList>
    </citation>
    <scope>IDENTIFICATION</scope>
    <source>
        <strain evidence="3">CBS 342.82</strain>
    </source>
</reference>
<keyword evidence="2" id="KW-1185">Reference proteome</keyword>
<proteinExistence type="predicted"/>
<dbReference type="Proteomes" id="UP000504637">
    <property type="component" value="Unplaced"/>
</dbReference>
<dbReference type="RefSeq" id="XP_033460147.1">
    <property type="nucleotide sequence ID" value="XM_033607675.1"/>
</dbReference>
<dbReference type="AlphaFoldDB" id="A0A6J3M500"/>
<accession>A0A6J3M500</accession>
<name>A0A6J3M500_9PEZI</name>
<organism evidence="3">
    <name type="scientific">Dissoconium aciculare CBS 342.82</name>
    <dbReference type="NCBI Taxonomy" id="1314786"/>
    <lineage>
        <taxon>Eukaryota</taxon>
        <taxon>Fungi</taxon>
        <taxon>Dikarya</taxon>
        <taxon>Ascomycota</taxon>
        <taxon>Pezizomycotina</taxon>
        <taxon>Dothideomycetes</taxon>
        <taxon>Dothideomycetidae</taxon>
        <taxon>Mycosphaerellales</taxon>
        <taxon>Dissoconiaceae</taxon>
        <taxon>Dissoconium</taxon>
    </lineage>
</organism>
<reference evidence="3" key="2">
    <citation type="submission" date="2020-04" db="EMBL/GenBank/DDBJ databases">
        <authorList>
            <consortium name="NCBI Genome Project"/>
        </authorList>
    </citation>
    <scope>NUCLEOTIDE SEQUENCE</scope>
    <source>
        <strain evidence="3">CBS 342.82</strain>
    </source>
</reference>
<reference evidence="3" key="1">
    <citation type="submission" date="2020-01" db="EMBL/GenBank/DDBJ databases">
        <authorList>
            <consortium name="DOE Joint Genome Institute"/>
            <person name="Haridas S."/>
            <person name="Albert R."/>
            <person name="Binder M."/>
            <person name="Bloem J."/>
            <person name="Labutti K."/>
            <person name="Salamov A."/>
            <person name="Andreopoulos B."/>
            <person name="Baker S.E."/>
            <person name="Barry K."/>
            <person name="Bills G."/>
            <person name="Bluhm B.H."/>
            <person name="Cannon C."/>
            <person name="Castanera R."/>
            <person name="Culley D.E."/>
            <person name="Daum C."/>
            <person name="Ezra D."/>
            <person name="Gonzalez J.B."/>
            <person name="Henrissat B."/>
            <person name="Kuo A."/>
            <person name="Liang C."/>
            <person name="Lipzen A."/>
            <person name="Lutzoni F."/>
            <person name="Magnuson J."/>
            <person name="Mondo S."/>
            <person name="Nolan M."/>
            <person name="Ohm R."/>
            <person name="Pangilinan J."/>
            <person name="Park H.-J."/>
            <person name="Ramirez L."/>
            <person name="Alfaro M."/>
            <person name="Sun H."/>
            <person name="Tritt A."/>
            <person name="Yoshinaga Y."/>
            <person name="Zwiers L.-H."/>
            <person name="Turgeon B.G."/>
            <person name="Goodwin S.B."/>
            <person name="Spatafora J.W."/>
            <person name="Crous P.W."/>
            <person name="Grigoriev I.V."/>
        </authorList>
    </citation>
    <scope>NUCLEOTIDE SEQUENCE</scope>
    <source>
        <strain evidence="3">CBS 342.82</strain>
    </source>
</reference>
<feature type="transmembrane region" description="Helical" evidence="1">
    <location>
        <begin position="111"/>
        <end position="132"/>
    </location>
</feature>
<keyword evidence="1" id="KW-0472">Membrane</keyword>
<keyword evidence="1" id="KW-0812">Transmembrane</keyword>
<gene>
    <name evidence="3" type="ORF">K489DRAFT_410177</name>
</gene>
<sequence length="171" mass="17864">MASRLLSPTLLHAGFRTPLLVAAGVGFSSAIILSPLLQIQRGRPLLLDSSPALGINSRDWSSSTSSRDAKVPVVNANGKLNAGAVKQLSLGSITGLFAGLAVGFFSKPLAIIFGLAVAGVVTAESYGIRLIPYSMLQRYIKGIDFKGAVRDNVALKVSFGLMFALSGFAEL</sequence>
<protein>
    <recommendedName>
        <fullName evidence="4">FUN14-domain-containing protein</fullName>
    </recommendedName>
</protein>
<evidence type="ECO:0000256" key="1">
    <source>
        <dbReference type="SAM" id="Phobius"/>
    </source>
</evidence>
<evidence type="ECO:0000313" key="3">
    <source>
        <dbReference type="RefSeq" id="XP_033460147.1"/>
    </source>
</evidence>
<feature type="transmembrane region" description="Helical" evidence="1">
    <location>
        <begin position="153"/>
        <end position="169"/>
    </location>
</feature>
<evidence type="ECO:0000313" key="2">
    <source>
        <dbReference type="Proteomes" id="UP000504637"/>
    </source>
</evidence>
<keyword evidence="1" id="KW-1133">Transmembrane helix</keyword>
<feature type="transmembrane region" description="Helical" evidence="1">
    <location>
        <begin position="88"/>
        <end position="105"/>
    </location>
</feature>
<dbReference type="OrthoDB" id="3990500at2759"/>